<evidence type="ECO:0000259" key="1">
    <source>
        <dbReference type="PROSITE" id="PS51186"/>
    </source>
</evidence>
<proteinExistence type="predicted"/>
<evidence type="ECO:0000313" key="2">
    <source>
        <dbReference type="EMBL" id="SNY61403.1"/>
    </source>
</evidence>
<feature type="domain" description="N-acetyltransferase" evidence="1">
    <location>
        <begin position="1"/>
        <end position="99"/>
    </location>
</feature>
<dbReference type="PROSITE" id="PS51186">
    <property type="entry name" value="GNAT"/>
    <property type="match status" value="1"/>
</dbReference>
<dbReference type="Proteomes" id="UP000219612">
    <property type="component" value="Unassembled WGS sequence"/>
</dbReference>
<sequence>MGEAVLNDWEPANESCNFRILIGPAGRGRGLGTEATTLILDHAFTALRLHRVGLEVYAFNPRARHVYEKAGFTVEGTKRDALLFDGERVDAIMMSVIARPIKTGVPG</sequence>
<gene>
    <name evidence="2" type="ORF">SAMN05421748_122159</name>
</gene>
<dbReference type="EMBL" id="OBDY01000022">
    <property type="protein sequence ID" value="SNY61403.1"/>
    <property type="molecule type" value="Genomic_DNA"/>
</dbReference>
<dbReference type="InterPro" id="IPR016181">
    <property type="entry name" value="Acyl_CoA_acyltransferase"/>
</dbReference>
<protein>
    <submittedName>
        <fullName evidence="2">Acetyltransferase (GNAT) domain-containing protein</fullName>
    </submittedName>
</protein>
<evidence type="ECO:0000313" key="3">
    <source>
        <dbReference type="Proteomes" id="UP000219612"/>
    </source>
</evidence>
<dbReference type="Pfam" id="PF13302">
    <property type="entry name" value="Acetyltransf_3"/>
    <property type="match status" value="1"/>
</dbReference>
<dbReference type="AlphaFoldDB" id="A0A285JMV2"/>
<dbReference type="InterPro" id="IPR000182">
    <property type="entry name" value="GNAT_dom"/>
</dbReference>
<dbReference type="Gene3D" id="3.40.630.30">
    <property type="match status" value="1"/>
</dbReference>
<reference evidence="2 3" key="1">
    <citation type="submission" date="2017-09" db="EMBL/GenBank/DDBJ databases">
        <authorList>
            <person name="Ehlers B."/>
            <person name="Leendertz F.H."/>
        </authorList>
    </citation>
    <scope>NUCLEOTIDE SEQUENCE [LARGE SCALE GENOMIC DNA]</scope>
    <source>
        <strain evidence="2 3">CGMCC 4.6857</strain>
    </source>
</reference>
<organism evidence="2 3">
    <name type="scientific">Paractinoplanes atraurantiacus</name>
    <dbReference type="NCBI Taxonomy" id="1036182"/>
    <lineage>
        <taxon>Bacteria</taxon>
        <taxon>Bacillati</taxon>
        <taxon>Actinomycetota</taxon>
        <taxon>Actinomycetes</taxon>
        <taxon>Micromonosporales</taxon>
        <taxon>Micromonosporaceae</taxon>
        <taxon>Paractinoplanes</taxon>
    </lineage>
</organism>
<dbReference type="GO" id="GO:0016747">
    <property type="term" value="F:acyltransferase activity, transferring groups other than amino-acyl groups"/>
    <property type="evidence" value="ECO:0007669"/>
    <property type="project" value="InterPro"/>
</dbReference>
<name>A0A285JMV2_9ACTN</name>
<dbReference type="PANTHER" id="PTHR43415:SF3">
    <property type="entry name" value="GNAT-FAMILY ACETYLTRANSFERASE"/>
    <property type="match status" value="1"/>
</dbReference>
<keyword evidence="3" id="KW-1185">Reference proteome</keyword>
<dbReference type="PANTHER" id="PTHR43415">
    <property type="entry name" value="SPERMIDINE N(1)-ACETYLTRANSFERASE"/>
    <property type="match status" value="1"/>
</dbReference>
<accession>A0A285JMV2</accession>
<dbReference type="SUPFAM" id="SSF55729">
    <property type="entry name" value="Acyl-CoA N-acyltransferases (Nat)"/>
    <property type="match status" value="1"/>
</dbReference>
<keyword evidence="2" id="KW-0808">Transferase</keyword>